<evidence type="ECO:0000313" key="6">
    <source>
        <dbReference type="EMBL" id="KWX06951.1"/>
    </source>
</evidence>
<dbReference type="STRING" id="1469144.LI90_407"/>
<dbReference type="InterPro" id="IPR000644">
    <property type="entry name" value="CBS_dom"/>
</dbReference>
<reference evidence="6 9" key="1">
    <citation type="submission" date="2015-02" db="EMBL/GenBank/DDBJ databases">
        <title>Physiological reanalysis, assessment of diazotrophy, and genome sequences of multiple isolates of Streptomyces thermoautotrophicus.</title>
        <authorList>
            <person name="MacKellar D.C."/>
            <person name="Lieber L."/>
            <person name="Norman J."/>
            <person name="Bolger A."/>
            <person name="Tobin C."/>
            <person name="Murray J.W."/>
            <person name="Prell J."/>
        </authorList>
    </citation>
    <scope>NUCLEOTIDE SEQUENCE [LARGE SCALE GENOMIC DNA]</scope>
    <source>
        <strain evidence="6 9">UBT1</strain>
    </source>
</reference>
<reference evidence="5" key="4">
    <citation type="submission" date="2015-04" db="EMBL/GenBank/DDBJ databases">
        <title>Physiological reanalysis, assessment of diazotrophy, and genome sequences of multiple isolates of Streptomyces thermoautotrophicus.</title>
        <authorList>
            <person name="MacKellar D.C."/>
            <person name="Lieber L."/>
            <person name="Norman J."/>
            <person name="Bolger A."/>
            <person name="Tobin C."/>
            <person name="Murray J.W."/>
            <person name="Woodward J."/>
            <person name="Friesen M."/>
            <person name="Prell J."/>
        </authorList>
    </citation>
    <scope>NUCLEOTIDE SEQUENCE [LARGE SCALE GENOMIC DNA]</scope>
    <source>
        <strain evidence="5">H1</strain>
    </source>
</reference>
<feature type="domain" description="CBS" evidence="3">
    <location>
        <begin position="13"/>
        <end position="70"/>
    </location>
</feature>
<dbReference type="PATRIC" id="fig|1469144.10.peg.501"/>
<dbReference type="InterPro" id="IPR051257">
    <property type="entry name" value="Diverse_CBS-Domain"/>
</dbReference>
<dbReference type="SUPFAM" id="SSF54631">
    <property type="entry name" value="CBS-domain pair"/>
    <property type="match status" value="1"/>
</dbReference>
<dbReference type="EMBL" id="JYIJ01000019">
    <property type="protein sequence ID" value="KWW97490.1"/>
    <property type="molecule type" value="Genomic_DNA"/>
</dbReference>
<protein>
    <recommendedName>
        <fullName evidence="3">CBS domain-containing protein</fullName>
    </recommendedName>
</protein>
<comment type="caution">
    <text evidence="6">The sequence shown here is derived from an EMBL/GenBank/DDBJ whole genome shotgun (WGS) entry which is preliminary data.</text>
</comment>
<gene>
    <name evidence="5" type="ORF">LI90_407</name>
    <name evidence="4" type="ORF">TH66_17820</name>
    <name evidence="6" type="ORF">TR74_20355</name>
</gene>
<dbReference type="Pfam" id="PF00571">
    <property type="entry name" value="CBS"/>
    <property type="match status" value="2"/>
</dbReference>
<evidence type="ECO:0000256" key="2">
    <source>
        <dbReference type="PROSITE-ProRule" id="PRU00703"/>
    </source>
</evidence>
<dbReference type="AlphaFoldDB" id="A0A132N9W1"/>
<dbReference type="Proteomes" id="UP000070598">
    <property type="component" value="Unassembled WGS sequence"/>
</dbReference>
<evidence type="ECO:0000259" key="3">
    <source>
        <dbReference type="PROSITE" id="PS51371"/>
    </source>
</evidence>
<evidence type="ECO:0000313" key="7">
    <source>
        <dbReference type="Proteomes" id="UP000070188"/>
    </source>
</evidence>
<proteinExistence type="predicted"/>
<dbReference type="EMBL" id="JYIK01001081">
    <property type="protein sequence ID" value="KWX06951.1"/>
    <property type="molecule type" value="Genomic_DNA"/>
</dbReference>
<evidence type="ECO:0000313" key="9">
    <source>
        <dbReference type="Proteomes" id="UP000070659"/>
    </source>
</evidence>
<dbReference type="PANTHER" id="PTHR43080:SF2">
    <property type="entry name" value="CBS DOMAIN-CONTAINING PROTEIN"/>
    <property type="match status" value="1"/>
</dbReference>
<dbReference type="RefSeq" id="WP_066883668.1">
    <property type="nucleotide sequence ID" value="NZ_JYIJ01000019.1"/>
</dbReference>
<sequence length="128" mass="14260">MRTTTPPLVRDVMTAPELYILEDATVLQAVQAMRLAGGRPIVVIGRDERCCGVLTEQQLASYLTSDPAYLRLLRLTDLHYTRWPFLRPCMSAATAARLMDERGLEVLPVVDDEDFPLGVVTREQLASG</sequence>
<dbReference type="PROSITE" id="PS51371">
    <property type="entry name" value="CBS"/>
    <property type="match status" value="2"/>
</dbReference>
<dbReference type="Proteomes" id="UP000070188">
    <property type="component" value="Unassembled WGS sequence"/>
</dbReference>
<dbReference type="PANTHER" id="PTHR43080">
    <property type="entry name" value="CBS DOMAIN-CONTAINING PROTEIN CBSX3, MITOCHONDRIAL"/>
    <property type="match status" value="1"/>
</dbReference>
<name>A0A132N9W1_9ACTN</name>
<organism evidence="6 8">
    <name type="scientific">Carbonactinospora thermoautotrophica</name>
    <dbReference type="NCBI Taxonomy" id="1469144"/>
    <lineage>
        <taxon>Bacteria</taxon>
        <taxon>Bacillati</taxon>
        <taxon>Actinomycetota</taxon>
        <taxon>Actinomycetes</taxon>
        <taxon>Kitasatosporales</taxon>
        <taxon>Carbonactinosporaceae</taxon>
        <taxon>Carbonactinospora</taxon>
    </lineage>
</organism>
<dbReference type="OrthoDB" id="2111978at2"/>
<keyword evidence="7" id="KW-1185">Reference proteome</keyword>
<evidence type="ECO:0000313" key="5">
    <source>
        <dbReference type="EMBL" id="KWW98778.1"/>
    </source>
</evidence>
<dbReference type="Proteomes" id="UP000070659">
    <property type="component" value="Unassembled WGS sequence"/>
</dbReference>
<dbReference type="Gene3D" id="3.10.580.10">
    <property type="entry name" value="CBS-domain"/>
    <property type="match status" value="1"/>
</dbReference>
<reference evidence="8" key="2">
    <citation type="submission" date="2015-02" db="EMBL/GenBank/DDBJ databases">
        <title>Physiological reanalysis, assessment of diazotrophy, and genome sequences of multiple isolates of Streptomyces thermoautotrophicus.</title>
        <authorList>
            <person name="MacKellar D.C."/>
            <person name="Lieber L."/>
            <person name="Norman J."/>
            <person name="Bolger A."/>
            <person name="Tobin C."/>
            <person name="Murray J.W."/>
            <person name="Friesen M."/>
            <person name="Prell J."/>
        </authorList>
    </citation>
    <scope>NUCLEOTIDE SEQUENCE [LARGE SCALE GENOMIC DNA]</scope>
    <source>
        <strain evidence="8">UBT1</strain>
    </source>
</reference>
<evidence type="ECO:0000313" key="4">
    <source>
        <dbReference type="EMBL" id="KWW97490.1"/>
    </source>
</evidence>
<keyword evidence="1 2" id="KW-0129">CBS domain</keyword>
<evidence type="ECO:0000313" key="8">
    <source>
        <dbReference type="Proteomes" id="UP000070598"/>
    </source>
</evidence>
<feature type="domain" description="CBS" evidence="3">
    <location>
        <begin position="79"/>
        <end position="128"/>
    </location>
</feature>
<reference evidence="7" key="3">
    <citation type="submission" date="2015-04" db="EMBL/GenBank/DDBJ databases">
        <title>Physiological reanalysis, assessment of diazotrophy, and genome sequences of multiple isolates of Streptomyces thermoautotrophicus.</title>
        <authorList>
            <person name="MacKellar D.C."/>
            <person name="Lieber L."/>
            <person name="Norman J."/>
            <person name="Bolger A."/>
            <person name="Tobin C."/>
            <person name="Murray J.W."/>
            <person name="Chang R."/>
            <person name="Ford T."/>
            <person name="Nguyen P.Q."/>
            <person name="Woodward J."/>
            <person name="Permingeat H."/>
            <person name="Joshi N.S."/>
            <person name="Silver P.A."/>
            <person name="Usadel B."/>
            <person name="Rutherford A.W."/>
            <person name="Friesen M."/>
            <person name="Prell J."/>
        </authorList>
    </citation>
    <scope>NUCLEOTIDE SEQUENCE [LARGE SCALE GENOMIC DNA]</scope>
    <source>
        <strain evidence="7">H1</strain>
    </source>
</reference>
<evidence type="ECO:0000256" key="1">
    <source>
        <dbReference type="ARBA" id="ARBA00023122"/>
    </source>
</evidence>
<dbReference type="EMBL" id="LAXD01000001">
    <property type="protein sequence ID" value="KWW98778.1"/>
    <property type="molecule type" value="Genomic_DNA"/>
</dbReference>
<dbReference type="InterPro" id="IPR046342">
    <property type="entry name" value="CBS_dom_sf"/>
</dbReference>
<accession>A0A132N9W1</accession>